<evidence type="ECO:0000256" key="2">
    <source>
        <dbReference type="ARBA" id="ARBA00023136"/>
    </source>
</evidence>
<proteinExistence type="inferred from homology"/>
<keyword evidence="3" id="KW-1133">Transmembrane helix</keyword>
<evidence type="ECO:0000256" key="1">
    <source>
        <dbReference type="ARBA" id="ARBA00005278"/>
    </source>
</evidence>
<evidence type="ECO:0000313" key="4">
    <source>
        <dbReference type="EMBL" id="MBF8378309.1"/>
    </source>
</evidence>
<feature type="transmembrane region" description="Helical" evidence="3">
    <location>
        <begin position="395"/>
        <end position="420"/>
    </location>
</feature>
<protein>
    <submittedName>
        <fullName evidence="4">Spore germination protein</fullName>
    </submittedName>
</protein>
<reference evidence="4 5" key="1">
    <citation type="submission" date="2020-11" db="EMBL/GenBank/DDBJ databases">
        <title>Genomic insight of Alicyclobacillus mali FL 18 reveals a new arsenic-resistant strain, with potential in environmental biotechnology.</title>
        <authorList>
            <person name="Fiorentino G."/>
            <person name="Gallo G."/>
            <person name="Aulitto M."/>
        </authorList>
    </citation>
    <scope>NUCLEOTIDE SEQUENCE [LARGE SCALE GENOMIC DNA]</scope>
    <source>
        <strain evidence="4 5">FL 18</strain>
    </source>
</reference>
<comment type="similarity">
    <text evidence="1">Belongs to the GerABKA family.</text>
</comment>
<accession>A0ABS0F4U2</accession>
<dbReference type="PANTHER" id="PTHR22550">
    <property type="entry name" value="SPORE GERMINATION PROTEIN"/>
    <property type="match status" value="1"/>
</dbReference>
<dbReference type="Proteomes" id="UP000642910">
    <property type="component" value="Unassembled WGS sequence"/>
</dbReference>
<dbReference type="PANTHER" id="PTHR22550:SF5">
    <property type="entry name" value="LEUCINE ZIPPER PROTEIN 4"/>
    <property type="match status" value="1"/>
</dbReference>
<evidence type="ECO:0000313" key="5">
    <source>
        <dbReference type="Proteomes" id="UP000642910"/>
    </source>
</evidence>
<keyword evidence="2 3" id="KW-0472">Membrane</keyword>
<keyword evidence="3" id="KW-0812">Transmembrane</keyword>
<dbReference type="PIRSF" id="PIRSF005690">
    <property type="entry name" value="GerBA"/>
    <property type="match status" value="1"/>
</dbReference>
<dbReference type="InterPro" id="IPR050768">
    <property type="entry name" value="UPF0353/GerABKA_families"/>
</dbReference>
<dbReference type="EMBL" id="JADPKZ010000042">
    <property type="protein sequence ID" value="MBF8378309.1"/>
    <property type="molecule type" value="Genomic_DNA"/>
</dbReference>
<feature type="transmembrane region" description="Helical" evidence="3">
    <location>
        <begin position="273"/>
        <end position="291"/>
    </location>
</feature>
<sequence length="472" mass="52169">MLQACLASAPDLKRMPFEWNGSLAFVVWIDGLVAAERIQMGLSILRLEEASKKSISSLKHLRQQALWMSMNATEKRDDVVTAVLGGKAVLFQDGLGTAFIWDVESLPGRQVDRAENEPTLQGPQEAFVENRVLNIALLRKRLRSPDLRILDFTIGERTRTTVSLLYVEGITKPQLIQEVSSRLSKVCIDGVVDMNVVREWIADAPRTIFPTIEETERPERVVSGLLQGRVAIVVDGTPMCMVLPATFAQFITSPEDYYMHYTLALPLRLLRHIMFWSSVLLPAVYVSLLTYNQDLVPTPLVQKISSQRAGIPFPTVFEALFMMFAFEALREAGTRLPRAVGQSVSIVGTLVIGEAAVRAGIVSAGMIIIVAATGIASFTAPALGMVQATRLLQFLFVLCAGVFGLYGVAILGILLIVHLASIRSFGVPYLAPVGPTILTDWKDALVRAPWWDMGRRPEEFEPVDPKRARGRR</sequence>
<gene>
    <name evidence="4" type="ORF">IW967_10615</name>
</gene>
<comment type="caution">
    <text evidence="4">The sequence shown here is derived from an EMBL/GenBank/DDBJ whole genome shotgun (WGS) entry which is preliminary data.</text>
</comment>
<dbReference type="InterPro" id="IPR004995">
    <property type="entry name" value="Spore_Ger"/>
</dbReference>
<name>A0ABS0F4U2_9BACL</name>
<evidence type="ECO:0000256" key="3">
    <source>
        <dbReference type="SAM" id="Phobius"/>
    </source>
</evidence>
<organism evidence="4 5">
    <name type="scientific">Alicyclobacillus mali</name>
    <name type="common">ex Roth et al. 2021</name>
    <dbReference type="NCBI Taxonomy" id="1123961"/>
    <lineage>
        <taxon>Bacteria</taxon>
        <taxon>Bacillati</taxon>
        <taxon>Bacillota</taxon>
        <taxon>Bacilli</taxon>
        <taxon>Bacillales</taxon>
        <taxon>Alicyclobacillaceae</taxon>
        <taxon>Alicyclobacillus</taxon>
    </lineage>
</organism>
<keyword evidence="5" id="KW-1185">Reference proteome</keyword>
<dbReference type="Pfam" id="PF03323">
    <property type="entry name" value="GerA"/>
    <property type="match status" value="1"/>
</dbReference>
<feature type="transmembrane region" description="Helical" evidence="3">
    <location>
        <begin position="359"/>
        <end position="383"/>
    </location>
</feature>